<evidence type="ECO:0000313" key="6">
    <source>
        <dbReference type="Proteomes" id="UP001143747"/>
    </source>
</evidence>
<dbReference type="SUPFAM" id="SSF53720">
    <property type="entry name" value="ALDH-like"/>
    <property type="match status" value="1"/>
</dbReference>
<dbReference type="EMBL" id="JAKELO010000002">
    <property type="protein sequence ID" value="MDE4907207.1"/>
    <property type="molecule type" value="Genomic_DNA"/>
</dbReference>
<comment type="similarity">
    <text evidence="1">Belongs to the aldehyde dehydrogenase family.</text>
</comment>
<feature type="domain" description="Aldehyde dehydrogenase" evidence="4">
    <location>
        <begin position="13"/>
        <end position="470"/>
    </location>
</feature>
<dbReference type="InterPro" id="IPR016163">
    <property type="entry name" value="Ald_DH_C"/>
</dbReference>
<dbReference type="InterPro" id="IPR016161">
    <property type="entry name" value="Ald_DH/histidinol_DH"/>
</dbReference>
<proteinExistence type="inferred from homology"/>
<dbReference type="InterPro" id="IPR015590">
    <property type="entry name" value="Aldehyde_DH_dom"/>
</dbReference>
<dbReference type="PANTHER" id="PTHR11699">
    <property type="entry name" value="ALDEHYDE DEHYDROGENASE-RELATED"/>
    <property type="match status" value="1"/>
</dbReference>
<sequence>MREGDIHGGTVSGETIRVVNPATGGLVGEVSAGGKDAVAAAVETAEAAQAGWAKRDPRERGKILGAGAQAIRAHLDALSALLTAEQGKPLHEARNEIQGCANVLEYYHSVSGSIRGECMPLSSYGLAYVLKEPVGVCGAIIPWNMPVLIYAWKVCPALVAGNSVVVKPASSTPLTTIRIAEIMEAAGLPHGVLQVVTGYGDAAGAALAATPSLGHLSFTGDTKTGGGISQAAGRNSVPVTLELGGSDAMIVCRDADLHAAAAGAVAGRFYNCGQTCTAVKRVIVDASVKEQFTRILCEKAAGITVGDGSRPGVGMGPMNNAQARDGICGMMDTCLSAGEGTLLCGGGIPDGAHYEKGLFYAPTVVADLPDDSLLLNSEVFGPVLPVISSDSLDDAIRIANSTRYGLGASVWTNDIKTAMISSSQIDAGVVWVNQHLKLPPDVPFGGMKASGTGRENGSGAFEPYLRSKTVLVKS</sequence>
<dbReference type="RefSeq" id="WP_274925692.1">
    <property type="nucleotide sequence ID" value="NZ_JAKELO010000002.1"/>
</dbReference>
<organism evidence="5 6">
    <name type="scientific">Methanogenium marinum</name>
    <dbReference type="NCBI Taxonomy" id="348610"/>
    <lineage>
        <taxon>Archaea</taxon>
        <taxon>Methanobacteriati</taxon>
        <taxon>Methanobacteriota</taxon>
        <taxon>Stenosarchaea group</taxon>
        <taxon>Methanomicrobia</taxon>
        <taxon>Methanomicrobiales</taxon>
        <taxon>Methanomicrobiaceae</taxon>
        <taxon>Methanogenium</taxon>
    </lineage>
</organism>
<evidence type="ECO:0000256" key="3">
    <source>
        <dbReference type="ARBA" id="ARBA00023002"/>
    </source>
</evidence>
<dbReference type="FunFam" id="3.40.605.10:FF:000007">
    <property type="entry name" value="NAD/NADP-dependent betaine aldehyde dehydrogenase"/>
    <property type="match status" value="1"/>
</dbReference>
<evidence type="ECO:0000313" key="5">
    <source>
        <dbReference type="EMBL" id="MDE4907207.1"/>
    </source>
</evidence>
<dbReference type="InterPro" id="IPR016162">
    <property type="entry name" value="Ald_DH_N"/>
</dbReference>
<protein>
    <submittedName>
        <fullName evidence="5">Aldehyde dehydrogenase family protein</fullName>
    </submittedName>
</protein>
<dbReference type="Gene3D" id="3.40.309.10">
    <property type="entry name" value="Aldehyde Dehydrogenase, Chain A, domain 2"/>
    <property type="match status" value="1"/>
</dbReference>
<gene>
    <name evidence="5" type="ORF">L0665_01015</name>
</gene>
<dbReference type="Pfam" id="PF00171">
    <property type="entry name" value="Aldedh"/>
    <property type="match status" value="1"/>
</dbReference>
<dbReference type="AlphaFoldDB" id="A0A9Q4KSK6"/>
<comment type="caution">
    <text evidence="5">The sequence shown here is derived from an EMBL/GenBank/DDBJ whole genome shotgun (WGS) entry which is preliminary data.</text>
</comment>
<keyword evidence="6" id="KW-1185">Reference proteome</keyword>
<dbReference type="Gene3D" id="3.40.605.10">
    <property type="entry name" value="Aldehyde Dehydrogenase, Chain A, domain 1"/>
    <property type="match status" value="1"/>
</dbReference>
<evidence type="ECO:0000256" key="1">
    <source>
        <dbReference type="ARBA" id="ARBA00009986"/>
    </source>
</evidence>
<dbReference type="GO" id="GO:0016620">
    <property type="term" value="F:oxidoreductase activity, acting on the aldehyde or oxo group of donors, NAD or NADP as acceptor"/>
    <property type="evidence" value="ECO:0007669"/>
    <property type="project" value="InterPro"/>
</dbReference>
<dbReference type="CDD" id="cd07078">
    <property type="entry name" value="ALDH"/>
    <property type="match status" value="1"/>
</dbReference>
<evidence type="ECO:0000259" key="4">
    <source>
        <dbReference type="Pfam" id="PF00171"/>
    </source>
</evidence>
<reference evidence="5" key="1">
    <citation type="submission" date="2022-01" db="EMBL/GenBank/DDBJ databases">
        <title>Draft genome of Methanogenium marinum DSM 15558.</title>
        <authorList>
            <person name="Chen S.-C."/>
            <person name="You Y.-T."/>
        </authorList>
    </citation>
    <scope>NUCLEOTIDE SEQUENCE</scope>
    <source>
        <strain evidence="5">DSM 15558</strain>
    </source>
</reference>
<evidence type="ECO:0000256" key="2">
    <source>
        <dbReference type="ARBA" id="ARBA00011881"/>
    </source>
</evidence>
<dbReference type="PROSITE" id="PS00070">
    <property type="entry name" value="ALDEHYDE_DEHYDR_CYS"/>
    <property type="match status" value="1"/>
</dbReference>
<comment type="subunit">
    <text evidence="2">Homotetramer.</text>
</comment>
<keyword evidence="3" id="KW-0560">Oxidoreductase</keyword>
<accession>A0A9Q4KSK6</accession>
<dbReference type="InterPro" id="IPR016160">
    <property type="entry name" value="Ald_DH_CS_CYS"/>
</dbReference>
<name>A0A9Q4KSK6_9EURY</name>
<dbReference type="Proteomes" id="UP001143747">
    <property type="component" value="Unassembled WGS sequence"/>
</dbReference>